<evidence type="ECO:0008006" key="5">
    <source>
        <dbReference type="Google" id="ProtNLM"/>
    </source>
</evidence>
<dbReference type="InterPro" id="IPR045748">
    <property type="entry name" value="DcaP"/>
</dbReference>
<proteinExistence type="predicted"/>
<protein>
    <recommendedName>
        <fullName evidence="5">Porin</fullName>
    </recommendedName>
</protein>
<gene>
    <name evidence="3" type="ORF">Maes01_01357</name>
</gene>
<keyword evidence="4" id="KW-1185">Reference proteome</keyword>
<accession>A0ABP9WR95</accession>
<keyword evidence="1" id="KW-0175">Coiled coil</keyword>
<dbReference type="PROSITE" id="PS51257">
    <property type="entry name" value="PROKAR_LIPOPROTEIN"/>
    <property type="match status" value="1"/>
</dbReference>
<organism evidence="3 4">
    <name type="scientific">Microbulbifer aestuariivivens</name>
    <dbReference type="NCBI Taxonomy" id="1908308"/>
    <lineage>
        <taxon>Bacteria</taxon>
        <taxon>Pseudomonadati</taxon>
        <taxon>Pseudomonadota</taxon>
        <taxon>Gammaproteobacteria</taxon>
        <taxon>Cellvibrionales</taxon>
        <taxon>Microbulbiferaceae</taxon>
        <taxon>Microbulbifer</taxon>
    </lineage>
</organism>
<dbReference type="Proteomes" id="UP001408594">
    <property type="component" value="Unassembled WGS sequence"/>
</dbReference>
<comment type="caution">
    <text evidence="3">The sequence shown here is derived from an EMBL/GenBank/DDBJ whole genome shotgun (WGS) entry which is preliminary data.</text>
</comment>
<dbReference type="EMBL" id="BAABRT010000008">
    <property type="protein sequence ID" value="GAA5524798.1"/>
    <property type="molecule type" value="Genomic_DNA"/>
</dbReference>
<feature type="coiled-coil region" evidence="1">
    <location>
        <begin position="41"/>
        <end position="68"/>
    </location>
</feature>
<sequence length="449" mass="48427">MTTTKRKFLARLSAGLAITSACLGFSSALSAQQAASGEPSPEELQARIQELQVQLGQLAEQAKRAEQRMDLLADPEPGRSASAGGSNLQIGGYVKLDTIFSDYSDGRAATAGIGEDFLVPSTIPVGGESGDAKYHAHAKSTRLFVKTSTPLGAGQVNTHLELDAMASGQGDERISNSYAQRLRHAYIDWQMDDSRSLLAGQTWSTFFNVGALPDGLDFVGPVGTIFERQPQLRYTQKFGSGSLQLAAENPATTLYNGTENPYDDNSSPDLILRYNNSAGAFSYSLASMSRELAYETDDLRASKRGYAISLSGKLQLGADDIRFMYSHGNALGRYMGLNGYRAGIIEADGGIGLIDQSGGFIAWRHPWNEHWRSNAVFSMSSADNPDTVTDTTAAGYRSAHLNLLYSPTPKLTLGGEYIMATKQVENVSGSLADDEGDLQRLQFSVKYAF</sequence>
<reference evidence="3 4" key="1">
    <citation type="submission" date="2024-02" db="EMBL/GenBank/DDBJ databases">
        <title>Microbulbifer aestuariivivens NBRC 112533.</title>
        <authorList>
            <person name="Ichikawa N."/>
            <person name="Katano-Makiyama Y."/>
            <person name="Hidaka K."/>
        </authorList>
    </citation>
    <scope>NUCLEOTIDE SEQUENCE [LARGE SCALE GENOMIC DNA]</scope>
    <source>
        <strain evidence="3 4">NBRC 112533</strain>
    </source>
</reference>
<evidence type="ECO:0000256" key="2">
    <source>
        <dbReference type="SAM" id="SignalP"/>
    </source>
</evidence>
<dbReference type="Pfam" id="PF19577">
    <property type="entry name" value="DcaP"/>
    <property type="match status" value="1"/>
</dbReference>
<keyword evidence="2" id="KW-0732">Signal</keyword>
<feature type="signal peptide" evidence="2">
    <location>
        <begin position="1"/>
        <end position="31"/>
    </location>
</feature>
<evidence type="ECO:0000256" key="1">
    <source>
        <dbReference type="SAM" id="Coils"/>
    </source>
</evidence>
<feature type="chain" id="PRO_5046142348" description="Porin" evidence="2">
    <location>
        <begin position="32"/>
        <end position="449"/>
    </location>
</feature>
<dbReference type="RefSeq" id="WP_345550000.1">
    <property type="nucleotide sequence ID" value="NZ_BAABRT010000008.1"/>
</dbReference>
<evidence type="ECO:0000313" key="3">
    <source>
        <dbReference type="EMBL" id="GAA5524798.1"/>
    </source>
</evidence>
<evidence type="ECO:0000313" key="4">
    <source>
        <dbReference type="Proteomes" id="UP001408594"/>
    </source>
</evidence>
<name>A0ABP9WR95_9GAMM</name>
<dbReference type="SUPFAM" id="SSF56935">
    <property type="entry name" value="Porins"/>
    <property type="match status" value="1"/>
</dbReference>